<keyword evidence="3" id="KW-1185">Reference proteome</keyword>
<dbReference type="SMART" id="SM00530">
    <property type="entry name" value="HTH_XRE"/>
    <property type="match status" value="1"/>
</dbReference>
<dbReference type="AlphaFoldDB" id="A0A3R7FK14"/>
<dbReference type="Gene3D" id="1.10.260.40">
    <property type="entry name" value="lambda repressor-like DNA-binding domains"/>
    <property type="match status" value="1"/>
</dbReference>
<accession>A0A3R7FK14</accession>
<evidence type="ECO:0000313" key="3">
    <source>
        <dbReference type="Proteomes" id="UP000028058"/>
    </source>
</evidence>
<dbReference type="Proteomes" id="UP000028058">
    <property type="component" value="Unassembled WGS sequence"/>
</dbReference>
<proteinExistence type="predicted"/>
<feature type="domain" description="HTH cro/C1-type" evidence="1">
    <location>
        <begin position="13"/>
        <end position="67"/>
    </location>
</feature>
<protein>
    <submittedName>
        <fullName evidence="2">XRE family transcriptional regulator</fullName>
    </submittedName>
</protein>
<gene>
    <name evidence="2" type="ORF">SFRA_001370</name>
</gene>
<reference evidence="2 3" key="1">
    <citation type="journal article" date="2014" name="Genome Announc.">
        <title>Draft Genome Sequence of Streptomyces fradiae ATCC 19609, a Strain Highly Sensitive to Antibiotics.</title>
        <authorList>
            <person name="Bekker O.B."/>
            <person name="Klimina K.M."/>
            <person name="Vatlin A.A."/>
            <person name="Zakharevich N.V."/>
            <person name="Kasianov A.S."/>
            <person name="Danilenko V.N."/>
        </authorList>
    </citation>
    <scope>NUCLEOTIDE SEQUENCE [LARGE SCALE GENOMIC DNA]</scope>
    <source>
        <strain evidence="2 3">ATCC 19609</strain>
    </source>
</reference>
<dbReference type="OrthoDB" id="3504495at2"/>
<sequence length="401" mass="43939">MRLPADDHTGARIADYRKLRHLTQEALAQRAYLSRSCIAKVERGLAPATPAVVAAVARVLQVDVAVLNGQPYTSEMQQDHLDLMIAPLSDALDLYDLGPDPDITPRSLADIEPDVRALCEKACATEYSGVGQQLPGLLGELTTAISLLPEGEERRRTAAALSWCYWVAYEFAYRLGYHLLASIALERMGWTAEQAQDPLLLAVRLSRRSAMLLRRGDNRMSLRTLDRAHRLVGQHDAPGSVPALAVSGSLHLAAAIAAAQAKAPDAVAGHMELARQVAKEIGRDVPQVYWAAFGETNVRHFDVATRVELGQLGDAVRAAQALHFPAEHPRMRVGRYYIEMARAYTEMGRAEAAQRALSQARTVAPQQARYHPLVRETIGALVRRQRRAAEGLTSLAAWVGM</sequence>
<dbReference type="RefSeq" id="WP_043460223.1">
    <property type="nucleotide sequence ID" value="NZ_CP134822.1"/>
</dbReference>
<organism evidence="2 3">
    <name type="scientific">Streptomyces xinghaiensis</name>
    <dbReference type="NCBI Taxonomy" id="1038928"/>
    <lineage>
        <taxon>Bacteria</taxon>
        <taxon>Bacillati</taxon>
        <taxon>Actinomycetota</taxon>
        <taxon>Actinomycetes</taxon>
        <taxon>Kitasatosporales</taxon>
        <taxon>Streptomycetaceae</taxon>
        <taxon>Streptomyces</taxon>
    </lineage>
</organism>
<comment type="caution">
    <text evidence="2">The sequence shown here is derived from an EMBL/GenBank/DDBJ whole genome shotgun (WGS) entry which is preliminary data.</text>
</comment>
<name>A0A3R7FK14_9ACTN</name>
<dbReference type="SUPFAM" id="SSF47413">
    <property type="entry name" value="lambda repressor-like DNA-binding domains"/>
    <property type="match status" value="1"/>
</dbReference>
<dbReference type="EMBL" id="JNAD02000001">
    <property type="protein sequence ID" value="RKM98922.1"/>
    <property type="molecule type" value="Genomic_DNA"/>
</dbReference>
<dbReference type="InterPro" id="IPR001387">
    <property type="entry name" value="Cro/C1-type_HTH"/>
</dbReference>
<dbReference type="GO" id="GO:0003677">
    <property type="term" value="F:DNA binding"/>
    <property type="evidence" value="ECO:0007669"/>
    <property type="project" value="InterPro"/>
</dbReference>
<evidence type="ECO:0000313" key="2">
    <source>
        <dbReference type="EMBL" id="RKM98922.1"/>
    </source>
</evidence>
<dbReference type="PROSITE" id="PS50943">
    <property type="entry name" value="HTH_CROC1"/>
    <property type="match status" value="1"/>
</dbReference>
<dbReference type="CDD" id="cd00093">
    <property type="entry name" value="HTH_XRE"/>
    <property type="match status" value="1"/>
</dbReference>
<evidence type="ECO:0000259" key="1">
    <source>
        <dbReference type="PROSITE" id="PS50943"/>
    </source>
</evidence>
<dbReference type="Pfam" id="PF01381">
    <property type="entry name" value="HTH_3"/>
    <property type="match status" value="1"/>
</dbReference>
<dbReference type="InterPro" id="IPR010982">
    <property type="entry name" value="Lambda_DNA-bd_dom_sf"/>
</dbReference>